<gene>
    <name evidence="5" type="primary">vapC</name>
    <name evidence="7" type="ORF">PG2T_01345</name>
</gene>
<feature type="domain" description="PIN" evidence="6">
    <location>
        <begin position="3"/>
        <end position="114"/>
    </location>
</feature>
<dbReference type="GO" id="GO:0004540">
    <property type="term" value="F:RNA nuclease activity"/>
    <property type="evidence" value="ECO:0007669"/>
    <property type="project" value="InterPro"/>
</dbReference>
<dbReference type="CDD" id="cd18686">
    <property type="entry name" value="PIN_VapC-like"/>
    <property type="match status" value="1"/>
</dbReference>
<dbReference type="Proteomes" id="UP000092952">
    <property type="component" value="Chromosome"/>
</dbReference>
<name>A0A1B1YQD1_9GAMM</name>
<dbReference type="OrthoDB" id="199285at2"/>
<dbReference type="InterPro" id="IPR022907">
    <property type="entry name" value="VapC_family"/>
</dbReference>
<evidence type="ECO:0000256" key="1">
    <source>
        <dbReference type="ARBA" id="ARBA00022649"/>
    </source>
</evidence>
<keyword evidence="5" id="KW-0460">Magnesium</keyword>
<comment type="similarity">
    <text evidence="5">Belongs to the PINc/VapC protein family.</text>
</comment>
<dbReference type="Pfam" id="PF01850">
    <property type="entry name" value="PIN"/>
    <property type="match status" value="1"/>
</dbReference>
<dbReference type="GO" id="GO:0016787">
    <property type="term" value="F:hydrolase activity"/>
    <property type="evidence" value="ECO:0007669"/>
    <property type="project" value="UniProtKB-KW"/>
</dbReference>
<dbReference type="HAMAP" id="MF_00265">
    <property type="entry name" value="VapC_Nob1"/>
    <property type="match status" value="1"/>
</dbReference>
<comment type="cofactor">
    <cofactor evidence="5">
        <name>Mg(2+)</name>
        <dbReference type="ChEBI" id="CHEBI:18420"/>
    </cofactor>
</comment>
<evidence type="ECO:0000256" key="5">
    <source>
        <dbReference type="HAMAP-Rule" id="MF_00265"/>
    </source>
</evidence>
<evidence type="ECO:0000256" key="2">
    <source>
        <dbReference type="ARBA" id="ARBA00022722"/>
    </source>
</evidence>
<keyword evidence="5" id="KW-0800">Toxin</keyword>
<evidence type="ECO:0000256" key="4">
    <source>
        <dbReference type="ARBA" id="ARBA00022801"/>
    </source>
</evidence>
<dbReference type="GO" id="GO:0000287">
    <property type="term" value="F:magnesium ion binding"/>
    <property type="evidence" value="ECO:0007669"/>
    <property type="project" value="UniProtKB-UniRule"/>
</dbReference>
<keyword evidence="2 5" id="KW-0540">Nuclease</keyword>
<protein>
    <recommendedName>
        <fullName evidence="5">Ribonuclease VapC</fullName>
        <shortName evidence="5">RNase VapC</shortName>
        <ecNumber evidence="5">3.1.-.-</ecNumber>
    </recommendedName>
    <alternativeName>
        <fullName evidence="5">Toxin VapC</fullName>
    </alternativeName>
</protein>
<organism evidence="7 8">
    <name type="scientific">Immundisolibacter cernigliae</name>
    <dbReference type="NCBI Taxonomy" id="1810504"/>
    <lineage>
        <taxon>Bacteria</taxon>
        <taxon>Pseudomonadati</taxon>
        <taxon>Pseudomonadota</taxon>
        <taxon>Gammaproteobacteria</taxon>
        <taxon>Immundisolibacterales</taxon>
        <taxon>Immundisolibacteraceae</taxon>
        <taxon>Immundisolibacter</taxon>
    </lineage>
</organism>
<dbReference type="InterPro" id="IPR002716">
    <property type="entry name" value="PIN_dom"/>
</dbReference>
<evidence type="ECO:0000256" key="3">
    <source>
        <dbReference type="ARBA" id="ARBA00022723"/>
    </source>
</evidence>
<dbReference type="SUPFAM" id="SSF88723">
    <property type="entry name" value="PIN domain-like"/>
    <property type="match status" value="1"/>
</dbReference>
<reference evidence="8" key="1">
    <citation type="submission" date="2016-03" db="EMBL/GenBank/DDBJ databases">
        <title>Complete genome sequence of Solimmundus cernigliae, representing a novel lineage of polycyclic aromatic hydrocarbon degraders within the Gammaproteobacteria.</title>
        <authorList>
            <person name="Singleton D.R."/>
            <person name="Dickey A.N."/>
            <person name="Scholl E.H."/>
            <person name="Wright F.A."/>
            <person name="Aitken M.D."/>
        </authorList>
    </citation>
    <scope>NUCLEOTIDE SEQUENCE [LARGE SCALE GENOMIC DNA]</scope>
    <source>
        <strain evidence="8">TR3.2</strain>
    </source>
</reference>
<accession>A0A1B1YQD1</accession>
<keyword evidence="8" id="KW-1185">Reference proteome</keyword>
<evidence type="ECO:0000313" key="7">
    <source>
        <dbReference type="EMBL" id="ANX02965.1"/>
    </source>
</evidence>
<dbReference type="STRING" id="1810504.PG2T_01345"/>
<dbReference type="RefSeq" id="WP_068802477.1">
    <property type="nucleotide sequence ID" value="NZ_CP014671.1"/>
</dbReference>
<dbReference type="GO" id="GO:0090729">
    <property type="term" value="F:toxin activity"/>
    <property type="evidence" value="ECO:0007669"/>
    <property type="project" value="UniProtKB-KW"/>
</dbReference>
<evidence type="ECO:0000259" key="6">
    <source>
        <dbReference type="Pfam" id="PF01850"/>
    </source>
</evidence>
<dbReference type="InParanoid" id="A0A1B1YQD1"/>
<dbReference type="Gene3D" id="3.40.50.1010">
    <property type="entry name" value="5'-nuclease"/>
    <property type="match status" value="1"/>
</dbReference>
<feature type="binding site" evidence="5">
    <location>
        <position position="5"/>
    </location>
    <ligand>
        <name>Mg(2+)</name>
        <dbReference type="ChEBI" id="CHEBI:18420"/>
    </ligand>
</feature>
<dbReference type="AlphaFoldDB" id="A0A1B1YQD1"/>
<keyword evidence="4 5" id="KW-0378">Hydrolase</keyword>
<dbReference type="EC" id="3.1.-.-" evidence="5"/>
<dbReference type="InterPro" id="IPR029060">
    <property type="entry name" value="PIN-like_dom_sf"/>
</dbReference>
<comment type="function">
    <text evidence="5">Toxic component of a toxin-antitoxin (TA) system. An RNase.</text>
</comment>
<sequence>MNLVDSSGWLEYFADGPNATFFASAILDTEQLVVPTLSLLEVFKRVLQQRGEGDALQAVALMRQGQVVELDSVLALSAARLGVDHRLALADSVIYATARCFDALLWTQDADFEGLPGVRFVAKSRGQGG</sequence>
<keyword evidence="3 5" id="KW-0479">Metal-binding</keyword>
<feature type="binding site" evidence="5">
    <location>
        <position position="91"/>
    </location>
    <ligand>
        <name>Mg(2+)</name>
        <dbReference type="ChEBI" id="CHEBI:18420"/>
    </ligand>
</feature>
<proteinExistence type="inferred from homology"/>
<keyword evidence="1 5" id="KW-1277">Toxin-antitoxin system</keyword>
<evidence type="ECO:0000313" key="8">
    <source>
        <dbReference type="Proteomes" id="UP000092952"/>
    </source>
</evidence>
<dbReference type="EMBL" id="CP014671">
    <property type="protein sequence ID" value="ANX02965.1"/>
    <property type="molecule type" value="Genomic_DNA"/>
</dbReference>
<dbReference type="KEGG" id="gbi:PG2T_01345"/>